<dbReference type="GO" id="GO:0004222">
    <property type="term" value="F:metalloendopeptidase activity"/>
    <property type="evidence" value="ECO:0007669"/>
    <property type="project" value="UniProtKB-UniRule"/>
</dbReference>
<dbReference type="PANTHER" id="PTHR43579">
    <property type="match status" value="1"/>
</dbReference>
<gene>
    <name evidence="11" type="ORF">HUK68_09150</name>
</gene>
<feature type="active site" description="Proton donor" evidence="7">
    <location>
        <position position="265"/>
    </location>
</feature>
<evidence type="ECO:0000256" key="5">
    <source>
        <dbReference type="ARBA" id="ARBA00022833"/>
    </source>
</evidence>
<dbReference type="SUPFAM" id="SSF55486">
    <property type="entry name" value="Metalloproteases ('zincins'), catalytic domain"/>
    <property type="match status" value="1"/>
</dbReference>
<dbReference type="GO" id="GO:0006508">
    <property type="term" value="P:proteolysis"/>
    <property type="evidence" value="ECO:0007669"/>
    <property type="project" value="UniProtKB-KW"/>
</dbReference>
<keyword evidence="8" id="KW-0964">Secreted</keyword>
<evidence type="ECO:0000256" key="2">
    <source>
        <dbReference type="ARBA" id="ARBA00022670"/>
    </source>
</evidence>
<proteinExistence type="inferred from homology"/>
<evidence type="ECO:0000256" key="7">
    <source>
        <dbReference type="PIRSR" id="PIRSR623612-1"/>
    </source>
</evidence>
<evidence type="ECO:0000256" key="3">
    <source>
        <dbReference type="ARBA" id="ARBA00022723"/>
    </source>
</evidence>
<dbReference type="AlphaFoldDB" id="A0A6N1X5E8"/>
<keyword evidence="3" id="KW-0479">Metal-binding</keyword>
<evidence type="ECO:0000256" key="8">
    <source>
        <dbReference type="RuleBase" id="RU366073"/>
    </source>
</evidence>
<dbReference type="GO" id="GO:0005576">
    <property type="term" value="C:extracellular region"/>
    <property type="evidence" value="ECO:0007669"/>
    <property type="project" value="UniProtKB-SubCell"/>
</dbReference>
<dbReference type="EMBL" id="CP054840">
    <property type="protein sequence ID" value="QKV53040.1"/>
    <property type="molecule type" value="Genomic_DNA"/>
</dbReference>
<dbReference type="InterPro" id="IPR001570">
    <property type="entry name" value="Peptidase_M4_C_domain"/>
</dbReference>
<evidence type="ECO:0000256" key="1">
    <source>
        <dbReference type="ARBA" id="ARBA00009388"/>
    </source>
</evidence>
<dbReference type="PRINTS" id="PR00730">
    <property type="entry name" value="THERMOLYSIN"/>
</dbReference>
<dbReference type="RefSeq" id="WP_175503917.1">
    <property type="nucleotide sequence ID" value="NZ_CAURQT010000029.1"/>
</dbReference>
<keyword evidence="12" id="KW-1185">Reference proteome</keyword>
<evidence type="ECO:0000313" key="12">
    <source>
        <dbReference type="Proteomes" id="UP000509579"/>
    </source>
</evidence>
<keyword evidence="4 8" id="KW-0378">Hydrolase</keyword>
<dbReference type="GO" id="GO:0046872">
    <property type="term" value="F:metal ion binding"/>
    <property type="evidence" value="ECO:0007669"/>
    <property type="project" value="UniProtKB-UniRule"/>
</dbReference>
<keyword evidence="6 8" id="KW-0482">Metalloprotease</keyword>
<evidence type="ECO:0000256" key="4">
    <source>
        <dbReference type="ARBA" id="ARBA00022801"/>
    </source>
</evidence>
<dbReference type="Pfam" id="PF01447">
    <property type="entry name" value="Peptidase_M4"/>
    <property type="match status" value="1"/>
</dbReference>
<reference evidence="11 12" key="1">
    <citation type="submission" date="2020-06" db="EMBL/GenBank/DDBJ databases">
        <title>Acidovorax antarctica sp. nov., isolated from Corinth ice sheet soil, Antarctic Fields Peninsula.</title>
        <authorList>
            <person name="Xu Q."/>
            <person name="Peng F."/>
        </authorList>
    </citation>
    <scope>NUCLEOTIDE SEQUENCE [LARGE SCALE GENOMIC DNA]</scope>
    <source>
        <strain evidence="11 12">16-35-5</strain>
    </source>
</reference>
<keyword evidence="5 8" id="KW-0862">Zinc</keyword>
<sequence length="343" mass="38354">MYRCHCQLIPDEVLKRLGCDPKLSKEQCERAAYSARLSQHFRDIRQQTRKLAGFLLESHQLATLTENPEVTVFDCRQTQSLPGLQVNNAGKSEDRSVQRTYDETDRMATFLRKEFKLNSIDGAGMTLMSSVHYGKKYNNAMWNGLQMVYGDGDGELFFDFTLGTDVIGHELAHGITQYTLQLEYDAEPGGLNESLSDCFGSMFRQWRKKQDAASADWLIGHDILGPATRERGYTCLRDLSEPDGKHCLAPQPTQHAQLKPGEDPHNTSGPPNLAFCTACKQVGGYSWETIGKIWYHAMTTAGMMPRMSMSEFAAKTREAAATLYGKKSAAESAVDEGWKKVGL</sequence>
<accession>A0A6N1X5E8</accession>
<name>A0A6N1X5E8_9BURK</name>
<evidence type="ECO:0000256" key="6">
    <source>
        <dbReference type="ARBA" id="ARBA00023049"/>
    </source>
</evidence>
<dbReference type="Pfam" id="PF02868">
    <property type="entry name" value="Peptidase_M4_C"/>
    <property type="match status" value="1"/>
</dbReference>
<dbReference type="EC" id="3.4.24.-" evidence="8"/>
<protein>
    <recommendedName>
        <fullName evidence="8">Neutral metalloproteinase</fullName>
        <ecNumber evidence="8">3.4.24.-</ecNumber>
    </recommendedName>
</protein>
<organism evidence="11 12">
    <name type="scientific">Comamonas antarctica</name>
    <dbReference type="NCBI Taxonomy" id="2743470"/>
    <lineage>
        <taxon>Bacteria</taxon>
        <taxon>Pseudomonadati</taxon>
        <taxon>Pseudomonadota</taxon>
        <taxon>Betaproteobacteria</taxon>
        <taxon>Burkholderiales</taxon>
        <taxon>Comamonadaceae</taxon>
        <taxon>Comamonas</taxon>
    </lineage>
</organism>
<feature type="domain" description="Peptidase M4 C-terminal" evidence="10">
    <location>
        <begin position="181"/>
        <end position="342"/>
    </location>
</feature>
<comment type="subcellular location">
    <subcellularLocation>
        <location evidence="8">Secreted</location>
    </subcellularLocation>
</comment>
<dbReference type="KEGG" id="aant:HUK68_09150"/>
<feature type="domain" description="Peptidase M4" evidence="9">
    <location>
        <begin position="96"/>
        <end position="177"/>
    </location>
</feature>
<dbReference type="Gene3D" id="1.10.390.10">
    <property type="entry name" value="Neutral Protease Domain 2"/>
    <property type="match status" value="1"/>
</dbReference>
<dbReference type="Proteomes" id="UP000509579">
    <property type="component" value="Chromosome"/>
</dbReference>
<dbReference type="PANTHER" id="PTHR43579:SF1">
    <property type="entry name" value="NEUTRAL METALLOPROTEINASE"/>
    <property type="match status" value="1"/>
</dbReference>
<dbReference type="InterPro" id="IPR013856">
    <property type="entry name" value="Peptidase_M4_domain"/>
</dbReference>
<comment type="cofactor">
    <cofactor evidence="8">
        <name>Zn(2+)</name>
        <dbReference type="ChEBI" id="CHEBI:29105"/>
    </cofactor>
</comment>
<dbReference type="CDD" id="cd09597">
    <property type="entry name" value="M4_TLP"/>
    <property type="match status" value="1"/>
</dbReference>
<dbReference type="InterPro" id="IPR027268">
    <property type="entry name" value="Peptidase_M4/M1_CTD_sf"/>
</dbReference>
<feature type="active site" evidence="7">
    <location>
        <position position="170"/>
    </location>
</feature>
<dbReference type="InterPro" id="IPR052759">
    <property type="entry name" value="Metalloprotease_M4"/>
</dbReference>
<dbReference type="InterPro" id="IPR023612">
    <property type="entry name" value="Peptidase_M4"/>
</dbReference>
<keyword evidence="2 8" id="KW-0645">Protease</keyword>
<evidence type="ECO:0000259" key="9">
    <source>
        <dbReference type="Pfam" id="PF01447"/>
    </source>
</evidence>
<evidence type="ECO:0000313" key="11">
    <source>
        <dbReference type="EMBL" id="QKV53040.1"/>
    </source>
</evidence>
<comment type="similarity">
    <text evidence="1 8">Belongs to the peptidase M4 family.</text>
</comment>
<evidence type="ECO:0000259" key="10">
    <source>
        <dbReference type="Pfam" id="PF02868"/>
    </source>
</evidence>
<dbReference type="Gene3D" id="3.10.170.10">
    <property type="match status" value="1"/>
</dbReference>
<comment type="function">
    <text evidence="8">Extracellular zinc metalloprotease.</text>
</comment>